<evidence type="ECO:0000313" key="3">
    <source>
        <dbReference type="Proteomes" id="UP000295705"/>
    </source>
</evidence>
<proteinExistence type="predicted"/>
<dbReference type="InterPro" id="IPR050383">
    <property type="entry name" value="GlyoxalaseI/FosfomycinResist"/>
</dbReference>
<keyword evidence="2" id="KW-0223">Dioxygenase</keyword>
<dbReference type="EMBL" id="SNYO01000009">
    <property type="protein sequence ID" value="TDQ50880.1"/>
    <property type="molecule type" value="Genomic_DNA"/>
</dbReference>
<sequence length="188" mass="20336">MGSANSEFDFQGIHHLALVCSDMARTVEFYSGVLGMPLVKTIELPGGRGQHFFFDCGGGDCLAFFWFPHAPDAVPGVSAPAGRPGEVDLANAVGAMNHVSFTVPEPKFLEYYEKLQAKGIDCTPVIDHDDSPRGIAPSFHEGVFVRSFYFQDPDGALLEFACWTRTFGPGDVSHVPRTAAERTVPVGL</sequence>
<reference evidence="2 3" key="1">
    <citation type="submission" date="2019-03" db="EMBL/GenBank/DDBJ databases">
        <title>Genomic Encyclopedia of Type Strains, Phase IV (KMG-IV): sequencing the most valuable type-strain genomes for metagenomic binning, comparative biology and taxonomic classification.</title>
        <authorList>
            <person name="Goeker M."/>
        </authorList>
    </citation>
    <scope>NUCLEOTIDE SEQUENCE [LARGE SCALE GENOMIC DNA]</scope>
    <source>
        <strain evidence="2 3">DSM 45775</strain>
    </source>
</reference>
<evidence type="ECO:0000313" key="2">
    <source>
        <dbReference type="EMBL" id="TDQ50880.1"/>
    </source>
</evidence>
<dbReference type="AlphaFoldDB" id="A0A4R6UUA3"/>
<evidence type="ECO:0000259" key="1">
    <source>
        <dbReference type="PROSITE" id="PS51819"/>
    </source>
</evidence>
<dbReference type="InterPro" id="IPR037523">
    <property type="entry name" value="VOC_core"/>
</dbReference>
<dbReference type="GO" id="GO:0016829">
    <property type="term" value="F:lyase activity"/>
    <property type="evidence" value="ECO:0007669"/>
    <property type="project" value="UniProtKB-KW"/>
</dbReference>
<keyword evidence="3" id="KW-1185">Reference proteome</keyword>
<dbReference type="Pfam" id="PF00903">
    <property type="entry name" value="Glyoxalase"/>
    <property type="match status" value="1"/>
</dbReference>
<dbReference type="InterPro" id="IPR004360">
    <property type="entry name" value="Glyas_Fos-R_dOase_dom"/>
</dbReference>
<dbReference type="CDD" id="cd06587">
    <property type="entry name" value="VOC"/>
    <property type="match status" value="1"/>
</dbReference>
<accession>A0A4R6UUA3</accession>
<name>A0A4R6UUA3_9PSEU</name>
<dbReference type="RefSeq" id="WP_133828947.1">
    <property type="nucleotide sequence ID" value="NZ_BAABHR010000003.1"/>
</dbReference>
<dbReference type="Gene3D" id="3.10.180.10">
    <property type="entry name" value="2,3-Dihydroxybiphenyl 1,2-Dioxygenase, domain 1"/>
    <property type="match status" value="1"/>
</dbReference>
<dbReference type="Proteomes" id="UP000295705">
    <property type="component" value="Unassembled WGS sequence"/>
</dbReference>
<feature type="domain" description="VOC" evidence="1">
    <location>
        <begin position="12"/>
        <end position="163"/>
    </location>
</feature>
<comment type="caution">
    <text evidence="2">The sequence shown here is derived from an EMBL/GenBank/DDBJ whole genome shotgun (WGS) entry which is preliminary data.</text>
</comment>
<dbReference type="SUPFAM" id="SSF54593">
    <property type="entry name" value="Glyoxalase/Bleomycin resistance protein/Dihydroxybiphenyl dioxygenase"/>
    <property type="match status" value="1"/>
</dbReference>
<dbReference type="PANTHER" id="PTHR21366:SF31">
    <property type="entry name" value="METALLOTHIOL TRANSFERASE FOSB"/>
    <property type="match status" value="1"/>
</dbReference>
<dbReference type="OrthoDB" id="5242400at2"/>
<keyword evidence="2" id="KW-0560">Oxidoreductase</keyword>
<dbReference type="PANTHER" id="PTHR21366">
    <property type="entry name" value="GLYOXALASE FAMILY PROTEIN"/>
    <property type="match status" value="1"/>
</dbReference>
<organism evidence="2 3">
    <name type="scientific">Actinomycetospora succinea</name>
    <dbReference type="NCBI Taxonomy" id="663603"/>
    <lineage>
        <taxon>Bacteria</taxon>
        <taxon>Bacillati</taxon>
        <taxon>Actinomycetota</taxon>
        <taxon>Actinomycetes</taxon>
        <taxon>Pseudonocardiales</taxon>
        <taxon>Pseudonocardiaceae</taxon>
        <taxon>Actinomycetospora</taxon>
    </lineage>
</organism>
<dbReference type="InterPro" id="IPR029068">
    <property type="entry name" value="Glyas_Bleomycin-R_OHBP_Dase"/>
</dbReference>
<keyword evidence="2" id="KW-0456">Lyase</keyword>
<dbReference type="GO" id="GO:0051213">
    <property type="term" value="F:dioxygenase activity"/>
    <property type="evidence" value="ECO:0007669"/>
    <property type="project" value="UniProtKB-KW"/>
</dbReference>
<gene>
    <name evidence="2" type="ORF">EV188_10988</name>
</gene>
<protein>
    <submittedName>
        <fullName evidence="2">Catechol 2,3-dioxygenase-like lactoylglutathione lyase family enzyme</fullName>
    </submittedName>
</protein>
<dbReference type="PROSITE" id="PS51819">
    <property type="entry name" value="VOC"/>
    <property type="match status" value="1"/>
</dbReference>